<keyword evidence="7" id="KW-0539">Nucleus</keyword>
<keyword evidence="11" id="KW-1185">Reference proteome</keyword>
<dbReference type="PhylomeDB" id="A0A068V438"/>
<dbReference type="GO" id="GO:0003677">
    <property type="term" value="F:DNA binding"/>
    <property type="evidence" value="ECO:0007669"/>
    <property type="project" value="InterPro"/>
</dbReference>
<keyword evidence="4 8" id="KW-0863">Zinc-finger</keyword>
<keyword evidence="3 8" id="KW-0227">DNA damage</keyword>
<evidence type="ECO:0000256" key="7">
    <source>
        <dbReference type="ARBA" id="ARBA00023242"/>
    </source>
</evidence>
<keyword evidence="2" id="KW-0479">Metal-binding</keyword>
<proteinExistence type="predicted"/>
<evidence type="ECO:0000256" key="3">
    <source>
        <dbReference type="ARBA" id="ARBA00022763"/>
    </source>
</evidence>
<dbReference type="GO" id="GO:0006281">
    <property type="term" value="P:DNA repair"/>
    <property type="evidence" value="ECO:0007669"/>
    <property type="project" value="UniProtKB-KW"/>
</dbReference>
<evidence type="ECO:0000313" key="10">
    <source>
        <dbReference type="EMBL" id="CDP14628.1"/>
    </source>
</evidence>
<dbReference type="InParanoid" id="A0A068V438"/>
<sequence>MLTGRESLKRLIGKRRRFLPNRHSIISSALPSPESTLNLWKKEEVDDETSSGDDKNGAPELVSCPICGVEVPGDNDVINSHLDACLARGTEPCDAIVSNSRLGNSSKKKKIMKSLIEFHSLSRRTGYLFCF</sequence>
<dbReference type="InterPro" id="IPR006642">
    <property type="entry name" value="Rad18_UBZ4"/>
</dbReference>
<name>A0A068V438_COFCA</name>
<accession>A0A068V438</accession>
<dbReference type="AlphaFoldDB" id="A0A068V438"/>
<dbReference type="GO" id="GO:0008270">
    <property type="term" value="F:zinc ion binding"/>
    <property type="evidence" value="ECO:0007669"/>
    <property type="project" value="UniProtKB-KW"/>
</dbReference>
<dbReference type="GO" id="GO:0005634">
    <property type="term" value="C:nucleus"/>
    <property type="evidence" value="ECO:0007669"/>
    <property type="project" value="UniProtKB-SubCell"/>
</dbReference>
<evidence type="ECO:0000256" key="6">
    <source>
        <dbReference type="ARBA" id="ARBA00023204"/>
    </source>
</evidence>
<evidence type="ECO:0000256" key="8">
    <source>
        <dbReference type="PROSITE-ProRule" id="PRU01256"/>
    </source>
</evidence>
<feature type="domain" description="UBZ4-type" evidence="9">
    <location>
        <begin position="61"/>
        <end position="90"/>
    </location>
</feature>
<keyword evidence="5" id="KW-0862">Zinc</keyword>
<evidence type="ECO:0000259" key="9">
    <source>
        <dbReference type="PROSITE" id="PS51908"/>
    </source>
</evidence>
<dbReference type="SMART" id="SM00734">
    <property type="entry name" value="ZnF_Rad18"/>
    <property type="match status" value="1"/>
</dbReference>
<gene>
    <name evidence="10" type="ORF">GSCOC_T00042001001</name>
</gene>
<dbReference type="STRING" id="49390.A0A068V438"/>
<comment type="subcellular location">
    <subcellularLocation>
        <location evidence="1">Nucleus</location>
    </subcellularLocation>
</comment>
<reference evidence="11" key="1">
    <citation type="journal article" date="2014" name="Science">
        <title>The coffee genome provides insight into the convergent evolution of caffeine biosynthesis.</title>
        <authorList>
            <person name="Denoeud F."/>
            <person name="Carretero-Paulet L."/>
            <person name="Dereeper A."/>
            <person name="Droc G."/>
            <person name="Guyot R."/>
            <person name="Pietrella M."/>
            <person name="Zheng C."/>
            <person name="Alberti A."/>
            <person name="Anthony F."/>
            <person name="Aprea G."/>
            <person name="Aury J.M."/>
            <person name="Bento P."/>
            <person name="Bernard M."/>
            <person name="Bocs S."/>
            <person name="Campa C."/>
            <person name="Cenci A."/>
            <person name="Combes M.C."/>
            <person name="Crouzillat D."/>
            <person name="Da Silva C."/>
            <person name="Daddiego L."/>
            <person name="De Bellis F."/>
            <person name="Dussert S."/>
            <person name="Garsmeur O."/>
            <person name="Gayraud T."/>
            <person name="Guignon V."/>
            <person name="Jahn K."/>
            <person name="Jamilloux V."/>
            <person name="Joet T."/>
            <person name="Labadie K."/>
            <person name="Lan T."/>
            <person name="Leclercq J."/>
            <person name="Lepelley M."/>
            <person name="Leroy T."/>
            <person name="Li L.T."/>
            <person name="Librado P."/>
            <person name="Lopez L."/>
            <person name="Munoz A."/>
            <person name="Noel B."/>
            <person name="Pallavicini A."/>
            <person name="Perrotta G."/>
            <person name="Poncet V."/>
            <person name="Pot D."/>
            <person name="Priyono X."/>
            <person name="Rigoreau M."/>
            <person name="Rouard M."/>
            <person name="Rozas J."/>
            <person name="Tranchant-Dubreuil C."/>
            <person name="VanBuren R."/>
            <person name="Zhang Q."/>
            <person name="Andrade A.C."/>
            <person name="Argout X."/>
            <person name="Bertrand B."/>
            <person name="de Kochko A."/>
            <person name="Graziosi G."/>
            <person name="Henry R.J."/>
            <person name="Jayarama X."/>
            <person name="Ming R."/>
            <person name="Nagai C."/>
            <person name="Rounsley S."/>
            <person name="Sankoff D."/>
            <person name="Giuliano G."/>
            <person name="Albert V.A."/>
            <person name="Wincker P."/>
            <person name="Lashermes P."/>
        </authorList>
    </citation>
    <scope>NUCLEOTIDE SEQUENCE [LARGE SCALE GENOMIC DNA]</scope>
    <source>
        <strain evidence="11">cv. DH200-94</strain>
    </source>
</reference>
<organism evidence="10 11">
    <name type="scientific">Coffea canephora</name>
    <name type="common">Robusta coffee</name>
    <dbReference type="NCBI Taxonomy" id="49390"/>
    <lineage>
        <taxon>Eukaryota</taxon>
        <taxon>Viridiplantae</taxon>
        <taxon>Streptophyta</taxon>
        <taxon>Embryophyta</taxon>
        <taxon>Tracheophyta</taxon>
        <taxon>Spermatophyta</taxon>
        <taxon>Magnoliopsida</taxon>
        <taxon>eudicotyledons</taxon>
        <taxon>Gunneridae</taxon>
        <taxon>Pentapetalae</taxon>
        <taxon>asterids</taxon>
        <taxon>lamiids</taxon>
        <taxon>Gentianales</taxon>
        <taxon>Rubiaceae</taxon>
        <taxon>Ixoroideae</taxon>
        <taxon>Gardenieae complex</taxon>
        <taxon>Bertiereae - Coffeeae clade</taxon>
        <taxon>Coffeeae</taxon>
        <taxon>Coffea</taxon>
    </lineage>
</organism>
<dbReference type="Gene3D" id="3.30.160.60">
    <property type="entry name" value="Classic Zinc Finger"/>
    <property type="match status" value="1"/>
</dbReference>
<evidence type="ECO:0000313" key="11">
    <source>
        <dbReference type="Proteomes" id="UP000295252"/>
    </source>
</evidence>
<evidence type="ECO:0000256" key="4">
    <source>
        <dbReference type="ARBA" id="ARBA00022771"/>
    </source>
</evidence>
<dbReference type="Proteomes" id="UP000295252">
    <property type="component" value="Chromosome V"/>
</dbReference>
<evidence type="ECO:0000256" key="1">
    <source>
        <dbReference type="ARBA" id="ARBA00004123"/>
    </source>
</evidence>
<dbReference type="EMBL" id="HG739174">
    <property type="protein sequence ID" value="CDP14628.1"/>
    <property type="molecule type" value="Genomic_DNA"/>
</dbReference>
<dbReference type="FunFam" id="3.30.160.60:FF:000331">
    <property type="entry name" value="E3 ubiquitin-protein ligase RAD18"/>
    <property type="match status" value="1"/>
</dbReference>
<dbReference type="Gramene" id="CDP14628">
    <property type="protein sequence ID" value="CDP14628"/>
    <property type="gene ID" value="GSCOC_T00042001001"/>
</dbReference>
<protein>
    <recommendedName>
        <fullName evidence="9">UBZ4-type domain-containing protein</fullName>
    </recommendedName>
</protein>
<evidence type="ECO:0000256" key="2">
    <source>
        <dbReference type="ARBA" id="ARBA00022723"/>
    </source>
</evidence>
<dbReference type="PROSITE" id="PS51908">
    <property type="entry name" value="ZF_UBZ4"/>
    <property type="match status" value="1"/>
</dbReference>
<keyword evidence="6 8" id="KW-0234">DNA repair</keyword>
<dbReference type="OrthoDB" id="76364at2759"/>
<evidence type="ECO:0000256" key="5">
    <source>
        <dbReference type="ARBA" id="ARBA00022833"/>
    </source>
</evidence>